<dbReference type="AlphaFoldDB" id="A0A4U1JD51"/>
<gene>
    <name evidence="1" type="ORF">E8A74_15050</name>
</gene>
<evidence type="ECO:0000313" key="2">
    <source>
        <dbReference type="Proteomes" id="UP000309215"/>
    </source>
</evidence>
<keyword evidence="2" id="KW-1185">Reference proteome</keyword>
<comment type="caution">
    <text evidence="1">The sequence shown here is derived from an EMBL/GenBank/DDBJ whole genome shotgun (WGS) entry which is preliminary data.</text>
</comment>
<accession>A0A4U1JD51</accession>
<dbReference type="RefSeq" id="WP_136929694.1">
    <property type="nucleotide sequence ID" value="NZ_SSMQ01000013.1"/>
</dbReference>
<name>A0A4U1JD51_9BACT</name>
<organism evidence="1 2">
    <name type="scientific">Polyangium fumosum</name>
    <dbReference type="NCBI Taxonomy" id="889272"/>
    <lineage>
        <taxon>Bacteria</taxon>
        <taxon>Pseudomonadati</taxon>
        <taxon>Myxococcota</taxon>
        <taxon>Polyangia</taxon>
        <taxon>Polyangiales</taxon>
        <taxon>Polyangiaceae</taxon>
        <taxon>Polyangium</taxon>
    </lineage>
</organism>
<evidence type="ECO:0000313" key="1">
    <source>
        <dbReference type="EMBL" id="TKD08599.1"/>
    </source>
</evidence>
<proteinExistence type="predicted"/>
<dbReference type="InterPro" id="IPR007463">
    <property type="entry name" value="DUF507"/>
</dbReference>
<dbReference type="Pfam" id="PF04368">
    <property type="entry name" value="DUF507"/>
    <property type="match status" value="1"/>
</dbReference>
<reference evidence="1 2" key="1">
    <citation type="submission" date="2019-04" db="EMBL/GenBank/DDBJ databases">
        <authorList>
            <person name="Li Y."/>
            <person name="Wang J."/>
        </authorList>
    </citation>
    <scope>NUCLEOTIDE SEQUENCE [LARGE SCALE GENOMIC DNA]</scope>
    <source>
        <strain evidence="1 2">DSM 14668</strain>
    </source>
</reference>
<dbReference type="OrthoDB" id="5513030at2"/>
<dbReference type="EMBL" id="SSMQ01000013">
    <property type="protein sequence ID" value="TKD08599.1"/>
    <property type="molecule type" value="Genomic_DNA"/>
</dbReference>
<dbReference type="Proteomes" id="UP000309215">
    <property type="component" value="Unassembled WGS sequence"/>
</dbReference>
<protein>
    <submittedName>
        <fullName evidence="1">DUF507 family protein</fullName>
    </submittedName>
</protein>
<sequence length="170" mass="19710">MRLFSGKIAPLSEEIVKTLADNGEIECEDRKEVVRDLESVFSQYLATEKEVMDKSKATLESRGLPPSELGRIRKIIAEQKGIKIGEDILDYLLDQCIEMLMHSGNVDEVYGQDHDLRRRMRPVLKKYLAADDELDAEVRNKMKNLQEGTRTWEVEYQKIKNEIQRRKGLV</sequence>